<evidence type="ECO:0000313" key="5">
    <source>
        <dbReference type="Proteomes" id="UP001500956"/>
    </source>
</evidence>
<dbReference type="Gene3D" id="1.10.10.1320">
    <property type="entry name" value="Anti-sigma factor, zinc-finger domain"/>
    <property type="match status" value="1"/>
</dbReference>
<keyword evidence="1" id="KW-0805">Transcription regulation</keyword>
<reference evidence="5" key="1">
    <citation type="journal article" date="2019" name="Int. J. Syst. Evol. Microbiol.">
        <title>The Global Catalogue of Microorganisms (GCM) 10K type strain sequencing project: providing services to taxonomists for standard genome sequencing and annotation.</title>
        <authorList>
            <consortium name="The Broad Institute Genomics Platform"/>
            <consortium name="The Broad Institute Genome Sequencing Center for Infectious Disease"/>
            <person name="Wu L."/>
            <person name="Ma J."/>
        </authorList>
    </citation>
    <scope>NUCLEOTIDE SEQUENCE [LARGE SCALE GENOMIC DNA]</scope>
    <source>
        <strain evidence="5">JCM 18063</strain>
    </source>
</reference>
<proteinExistence type="predicted"/>
<dbReference type="Proteomes" id="UP001500956">
    <property type="component" value="Unassembled WGS sequence"/>
</dbReference>
<accession>A0ABP8YKR0</accession>
<comment type="caution">
    <text evidence="4">The sequence shown here is derived from an EMBL/GenBank/DDBJ whole genome shotgun (WGS) entry which is preliminary data.</text>
</comment>
<sequence>MSRHLGDWVSPLADGQLGAEDTERALAHVAACPTCAAELETARAARRHLAGAGDVVADPDLTRRLLALSASIPSTDGDPLRAPERDTTWSTPVEWRTTLTGDVAVERRRRRRRRVALAGVGGVGVLGCTLFALGQAPVVAPDPSRAAALSTLASASTTPGGSGEAIESAGFVAPAALPAGYEITAVRAADDVLEIDLDGPDGPVVVREQRGRLADVGEPEATVSFDDRSDVVVLTGDPWHVAWQSGDVVVEVTTDAPHDVVRDVVAAFPGRAYDAGVVPRLTRGWSTVTGALSSP</sequence>
<evidence type="ECO:0000256" key="3">
    <source>
        <dbReference type="SAM" id="Phobius"/>
    </source>
</evidence>
<protein>
    <recommendedName>
        <fullName evidence="6">Zinc-finger domain-containing protein</fullName>
    </recommendedName>
</protein>
<keyword evidence="3" id="KW-0812">Transmembrane</keyword>
<evidence type="ECO:0008006" key="6">
    <source>
        <dbReference type="Google" id="ProtNLM"/>
    </source>
</evidence>
<keyword evidence="2" id="KW-0804">Transcription</keyword>
<dbReference type="InterPro" id="IPR041916">
    <property type="entry name" value="Anti_sigma_zinc_sf"/>
</dbReference>
<keyword evidence="3" id="KW-0472">Membrane</keyword>
<dbReference type="RefSeq" id="WP_172151541.1">
    <property type="nucleotide sequence ID" value="NZ_BAABID010000012.1"/>
</dbReference>
<evidence type="ECO:0000313" key="4">
    <source>
        <dbReference type="EMBL" id="GAA4731675.1"/>
    </source>
</evidence>
<evidence type="ECO:0000256" key="2">
    <source>
        <dbReference type="ARBA" id="ARBA00023163"/>
    </source>
</evidence>
<name>A0ABP8YKR0_9MICO</name>
<gene>
    <name evidence="4" type="ORF">GCM10023216_24640</name>
</gene>
<evidence type="ECO:0000256" key="1">
    <source>
        <dbReference type="ARBA" id="ARBA00023015"/>
    </source>
</evidence>
<keyword evidence="5" id="KW-1185">Reference proteome</keyword>
<organism evidence="4 5">
    <name type="scientific">Isoptericola chiayiensis</name>
    <dbReference type="NCBI Taxonomy" id="579446"/>
    <lineage>
        <taxon>Bacteria</taxon>
        <taxon>Bacillati</taxon>
        <taxon>Actinomycetota</taxon>
        <taxon>Actinomycetes</taxon>
        <taxon>Micrococcales</taxon>
        <taxon>Promicromonosporaceae</taxon>
        <taxon>Isoptericola</taxon>
    </lineage>
</organism>
<feature type="transmembrane region" description="Helical" evidence="3">
    <location>
        <begin position="115"/>
        <end position="134"/>
    </location>
</feature>
<dbReference type="EMBL" id="BAABID010000012">
    <property type="protein sequence ID" value="GAA4731675.1"/>
    <property type="molecule type" value="Genomic_DNA"/>
</dbReference>
<keyword evidence="3" id="KW-1133">Transmembrane helix</keyword>